<dbReference type="GO" id="GO:0046872">
    <property type="term" value="F:metal ion binding"/>
    <property type="evidence" value="ECO:0007669"/>
    <property type="project" value="UniProtKB-KW"/>
</dbReference>
<dbReference type="SUPFAM" id="SSF55486">
    <property type="entry name" value="Metalloproteases ('zincins'), catalytic domain"/>
    <property type="match status" value="1"/>
</dbReference>
<evidence type="ECO:0000256" key="5">
    <source>
        <dbReference type="SAM" id="Phobius"/>
    </source>
</evidence>
<evidence type="ECO:0000256" key="3">
    <source>
        <dbReference type="ARBA" id="ARBA00074021"/>
    </source>
</evidence>
<keyword evidence="1" id="KW-1015">Disulfide bond</keyword>
<proteinExistence type="predicted"/>
<feature type="binding site" evidence="4">
    <location>
        <position position="166"/>
    </location>
    <ligand>
        <name>Zn(2+)</name>
        <dbReference type="ChEBI" id="CHEBI:29105"/>
        <note>catalytic</note>
    </ligand>
</feature>
<dbReference type="Gene3D" id="3.40.390.10">
    <property type="entry name" value="Collagenase (Catalytic Domain)"/>
    <property type="match status" value="1"/>
</dbReference>
<evidence type="ECO:0000256" key="4">
    <source>
        <dbReference type="PROSITE-ProRule" id="PRU00276"/>
    </source>
</evidence>
<dbReference type="Pfam" id="PF13688">
    <property type="entry name" value="Reprolysin_5"/>
    <property type="match status" value="1"/>
</dbReference>
<feature type="binding site" evidence="4">
    <location>
        <position position="176"/>
    </location>
    <ligand>
        <name>Zn(2+)</name>
        <dbReference type="ChEBI" id="CHEBI:29105"/>
        <note>catalytic</note>
    </ligand>
</feature>
<dbReference type="InterPro" id="IPR036436">
    <property type="entry name" value="Disintegrin_dom_sf"/>
</dbReference>
<dbReference type="Pfam" id="PF00200">
    <property type="entry name" value="Disintegrin"/>
    <property type="match status" value="1"/>
</dbReference>
<dbReference type="Proteomes" id="UP000054144">
    <property type="component" value="Unassembled WGS sequence"/>
</dbReference>
<evidence type="ECO:0000259" key="6">
    <source>
        <dbReference type="PROSITE" id="PS50214"/>
    </source>
</evidence>
<dbReference type="OrthoDB" id="5951731at2759"/>
<feature type="active site" evidence="4">
    <location>
        <position position="167"/>
    </location>
</feature>
<keyword evidence="4" id="KW-0479">Metal-binding</keyword>
<dbReference type="GO" id="GO:0004222">
    <property type="term" value="F:metalloendopeptidase activity"/>
    <property type="evidence" value="ECO:0007669"/>
    <property type="project" value="InterPro"/>
</dbReference>
<dbReference type="PROSITE" id="PS50214">
    <property type="entry name" value="DISINTEGRIN_2"/>
    <property type="match status" value="1"/>
</dbReference>
<keyword evidence="9" id="KW-1185">Reference proteome</keyword>
<dbReference type="Gene3D" id="4.10.70.10">
    <property type="entry name" value="Disintegrin domain"/>
    <property type="match status" value="1"/>
</dbReference>
<organism evidence="8 9">
    <name type="scientific">Fistulina hepatica ATCC 64428</name>
    <dbReference type="NCBI Taxonomy" id="1128425"/>
    <lineage>
        <taxon>Eukaryota</taxon>
        <taxon>Fungi</taxon>
        <taxon>Dikarya</taxon>
        <taxon>Basidiomycota</taxon>
        <taxon>Agaricomycotina</taxon>
        <taxon>Agaricomycetes</taxon>
        <taxon>Agaricomycetidae</taxon>
        <taxon>Agaricales</taxon>
        <taxon>Fistulinaceae</taxon>
        <taxon>Fistulina</taxon>
    </lineage>
</organism>
<dbReference type="PANTHER" id="PTHR11905">
    <property type="entry name" value="ADAM A DISINTEGRIN AND METALLOPROTEASE DOMAIN"/>
    <property type="match status" value="1"/>
</dbReference>
<name>A0A0D7A4P0_9AGAR</name>
<protein>
    <recommendedName>
        <fullName evidence="3">Disintegrin and metalloproteinase domain-containing protein B</fullName>
    </recommendedName>
</protein>
<feature type="binding site" evidence="4">
    <location>
        <position position="170"/>
    </location>
    <ligand>
        <name>Zn(2+)</name>
        <dbReference type="ChEBI" id="CHEBI:29105"/>
        <note>catalytic</note>
    </ligand>
</feature>
<dbReference type="SUPFAM" id="SSF57552">
    <property type="entry name" value="Blood coagulation inhibitor (disintegrin)"/>
    <property type="match status" value="1"/>
</dbReference>
<dbReference type="InterPro" id="IPR001590">
    <property type="entry name" value="Peptidase_M12B"/>
</dbReference>
<evidence type="ECO:0000256" key="2">
    <source>
        <dbReference type="ARBA" id="ARBA00056552"/>
    </source>
</evidence>
<feature type="transmembrane region" description="Helical" evidence="5">
    <location>
        <begin position="446"/>
        <end position="466"/>
    </location>
</feature>
<feature type="non-terminal residue" evidence="8">
    <location>
        <position position="1"/>
    </location>
</feature>
<dbReference type="FunFam" id="4.10.70.10:FF:000003">
    <property type="entry name" value="Disintegrin and metalloproteinase domain-containing protein 17"/>
    <property type="match status" value="1"/>
</dbReference>
<evidence type="ECO:0000256" key="1">
    <source>
        <dbReference type="ARBA" id="ARBA00023157"/>
    </source>
</evidence>
<evidence type="ECO:0000313" key="9">
    <source>
        <dbReference type="Proteomes" id="UP000054144"/>
    </source>
</evidence>
<dbReference type="AlphaFoldDB" id="A0A0D7A4P0"/>
<dbReference type="InterPro" id="IPR024079">
    <property type="entry name" value="MetalloPept_cat_dom_sf"/>
</dbReference>
<evidence type="ECO:0000259" key="7">
    <source>
        <dbReference type="PROSITE" id="PS50215"/>
    </source>
</evidence>
<dbReference type="SMART" id="SM00050">
    <property type="entry name" value="DISIN"/>
    <property type="match status" value="1"/>
</dbReference>
<sequence>SFADTIGSTDGCPKTQDILYMGVAADCEYVQLAGGGASNATKQILTSWNTVSALYKSTFNISLGIVELELQDATCGSNTSSAWGVACSDNVTLNDRLSLFSKWRGERSGDDIGLWHLMSGCPTGTEIGIAWLSTLCQQISTRSSDSYVSGTAVSTAGTTEWQVVAHEIGHNFGAIHDCTSGCNSTSACCPLSTSACDADSKYIMNPATKSSENTFSQCSIGNICTMMRGTSGESLNTTCLVPASDAATNGRPLISLQMCGNGIVEDGEECDPGYNVTSACCDTSTCKFKDGATCDPLSSNGGCCTDSCGLRESGYVCRAAKDVACDFAETCTGNSSSCPADKYKTDGTSCGGNNLKCASGLCTSRSLQCQNLGASSGLEKACTKKDDTSCLVSCQDPSHANACISLNSQLIDGSPCGYGGACYSGVCKSAGALTTAKAWYTQNLKIAIPVTIIAAIVILCILWFLFVCKLKFFSRLVQAYLSFIGFTYVGIRRCCVRRRVRPLEPGSQRPFVPLPSTHFVGDSDSSGSLLVPKETRCV</sequence>
<comment type="caution">
    <text evidence="4">Lacks conserved residue(s) required for the propagation of feature annotation.</text>
</comment>
<keyword evidence="5" id="KW-1133">Transmembrane helix</keyword>
<keyword evidence="5" id="KW-0812">Transmembrane</keyword>
<keyword evidence="5" id="KW-0472">Membrane</keyword>
<accession>A0A0D7A4P0</accession>
<dbReference type="PANTHER" id="PTHR11905:SF159">
    <property type="entry name" value="ADAM METALLOPROTEASE"/>
    <property type="match status" value="1"/>
</dbReference>
<gene>
    <name evidence="8" type="ORF">FISHEDRAFT_48630</name>
</gene>
<dbReference type="EMBL" id="KN882046">
    <property type="protein sequence ID" value="KIY45710.1"/>
    <property type="molecule type" value="Genomic_DNA"/>
</dbReference>
<dbReference type="SMART" id="SM00608">
    <property type="entry name" value="ACR"/>
    <property type="match status" value="1"/>
</dbReference>
<evidence type="ECO:0000313" key="8">
    <source>
        <dbReference type="EMBL" id="KIY45710.1"/>
    </source>
</evidence>
<dbReference type="PROSITE" id="PS50215">
    <property type="entry name" value="ADAM_MEPRO"/>
    <property type="match status" value="1"/>
</dbReference>
<comment type="function">
    <text evidence="2">Probable zinc protease.</text>
</comment>
<dbReference type="InterPro" id="IPR001762">
    <property type="entry name" value="Disintegrin_dom"/>
</dbReference>
<feature type="domain" description="Peptidase M12B" evidence="7">
    <location>
        <begin position="17"/>
        <end position="239"/>
    </location>
</feature>
<dbReference type="InterPro" id="IPR006586">
    <property type="entry name" value="ADAM_Cys-rich"/>
</dbReference>
<keyword evidence="4" id="KW-0862">Zinc</keyword>
<feature type="domain" description="Disintegrin" evidence="6">
    <location>
        <begin position="256"/>
        <end position="346"/>
    </location>
</feature>
<dbReference type="GO" id="GO:0006508">
    <property type="term" value="P:proteolysis"/>
    <property type="evidence" value="ECO:0007669"/>
    <property type="project" value="InterPro"/>
</dbReference>
<reference evidence="8 9" key="1">
    <citation type="journal article" date="2015" name="Fungal Genet. Biol.">
        <title>Evolution of novel wood decay mechanisms in Agaricales revealed by the genome sequences of Fistulina hepatica and Cylindrobasidium torrendii.</title>
        <authorList>
            <person name="Floudas D."/>
            <person name="Held B.W."/>
            <person name="Riley R."/>
            <person name="Nagy L.G."/>
            <person name="Koehler G."/>
            <person name="Ransdell A.S."/>
            <person name="Younus H."/>
            <person name="Chow J."/>
            <person name="Chiniquy J."/>
            <person name="Lipzen A."/>
            <person name="Tritt A."/>
            <person name="Sun H."/>
            <person name="Haridas S."/>
            <person name="LaButti K."/>
            <person name="Ohm R.A."/>
            <person name="Kues U."/>
            <person name="Blanchette R.A."/>
            <person name="Grigoriev I.V."/>
            <person name="Minto R.E."/>
            <person name="Hibbett D.S."/>
        </authorList>
    </citation>
    <scope>NUCLEOTIDE SEQUENCE [LARGE SCALE GENOMIC DNA]</scope>
    <source>
        <strain evidence="8 9">ATCC 64428</strain>
    </source>
</reference>